<organism evidence="6">
    <name type="scientific">marine sediment metagenome</name>
    <dbReference type="NCBI Taxonomy" id="412755"/>
    <lineage>
        <taxon>unclassified sequences</taxon>
        <taxon>metagenomes</taxon>
        <taxon>ecological metagenomes</taxon>
    </lineage>
</organism>
<evidence type="ECO:0000259" key="5">
    <source>
        <dbReference type="PROSITE" id="PS50146"/>
    </source>
</evidence>
<dbReference type="PROSITE" id="PS50146">
    <property type="entry name" value="DAGK"/>
    <property type="match status" value="1"/>
</dbReference>
<evidence type="ECO:0000256" key="2">
    <source>
        <dbReference type="ARBA" id="ARBA00022741"/>
    </source>
</evidence>
<evidence type="ECO:0000256" key="4">
    <source>
        <dbReference type="ARBA" id="ARBA00022840"/>
    </source>
</evidence>
<evidence type="ECO:0000256" key="3">
    <source>
        <dbReference type="ARBA" id="ARBA00022777"/>
    </source>
</evidence>
<comment type="caution">
    <text evidence="6">The sequence shown here is derived from an EMBL/GenBank/DDBJ whole genome shotgun (WGS) entry which is preliminary data.</text>
</comment>
<keyword evidence="1" id="KW-0808">Transferase</keyword>
<dbReference type="GO" id="GO:0005886">
    <property type="term" value="C:plasma membrane"/>
    <property type="evidence" value="ECO:0007669"/>
    <property type="project" value="TreeGrafter"/>
</dbReference>
<dbReference type="AlphaFoldDB" id="A0A0F9KND8"/>
<feature type="domain" description="DAGKc" evidence="5">
    <location>
        <begin position="1"/>
        <end position="131"/>
    </location>
</feature>
<dbReference type="InterPro" id="IPR050187">
    <property type="entry name" value="Lipid_Phosphate_FormReg"/>
</dbReference>
<keyword evidence="2" id="KW-0547">Nucleotide-binding</keyword>
<reference evidence="6" key="1">
    <citation type="journal article" date="2015" name="Nature">
        <title>Complex archaea that bridge the gap between prokaryotes and eukaryotes.</title>
        <authorList>
            <person name="Spang A."/>
            <person name="Saw J.H."/>
            <person name="Jorgensen S.L."/>
            <person name="Zaremba-Niedzwiedzka K."/>
            <person name="Martijn J."/>
            <person name="Lind A.E."/>
            <person name="van Eijk R."/>
            <person name="Schleper C."/>
            <person name="Guy L."/>
            <person name="Ettema T.J."/>
        </authorList>
    </citation>
    <scope>NUCLEOTIDE SEQUENCE</scope>
</reference>
<dbReference type="Pfam" id="PF19279">
    <property type="entry name" value="YegS_C"/>
    <property type="match status" value="1"/>
</dbReference>
<gene>
    <name evidence="6" type="ORF">LCGC14_1681740</name>
</gene>
<dbReference type="PANTHER" id="PTHR12358:SF106">
    <property type="entry name" value="LIPID KINASE YEGS"/>
    <property type="match status" value="1"/>
</dbReference>
<dbReference type="InterPro" id="IPR001206">
    <property type="entry name" value="Diacylglycerol_kinase_cat_dom"/>
</dbReference>
<dbReference type="PANTHER" id="PTHR12358">
    <property type="entry name" value="SPHINGOSINE KINASE"/>
    <property type="match status" value="1"/>
</dbReference>
<protein>
    <recommendedName>
        <fullName evidence="5">DAGKc domain-containing protein</fullName>
    </recommendedName>
</protein>
<dbReference type="EMBL" id="LAZR01014587">
    <property type="protein sequence ID" value="KKM16845.1"/>
    <property type="molecule type" value="Genomic_DNA"/>
</dbReference>
<keyword evidence="3" id="KW-0418">Kinase</keyword>
<dbReference type="Gene3D" id="2.60.200.40">
    <property type="match status" value="1"/>
</dbReference>
<dbReference type="GO" id="GO:0016301">
    <property type="term" value="F:kinase activity"/>
    <property type="evidence" value="ECO:0007669"/>
    <property type="project" value="UniProtKB-KW"/>
</dbReference>
<evidence type="ECO:0000256" key="1">
    <source>
        <dbReference type="ARBA" id="ARBA00022679"/>
    </source>
</evidence>
<name>A0A0F9KND8_9ZZZZ</name>
<proteinExistence type="predicted"/>
<keyword evidence="4" id="KW-0067">ATP-binding</keyword>
<evidence type="ECO:0000313" key="6">
    <source>
        <dbReference type="EMBL" id="KKM16845.1"/>
    </source>
</evidence>
<sequence length="318" mass="35338">MEDYAIIYNPIAGSSKQAKSDIKYACQCLDKLKVSYKLVKSEFAGHAIELSRQFAKEGYRVIGMGGDGTSNEVINGVITSNSGGLCGFIPMGSGNDVPAAIGILPDIKRACEIIAEGKSSKSDIGFAKTDDGIERYFLGIGSQGFDSEVARRVNEKEVKNYNIMVLKTVFSWKNKSVIVKMDNDTFEGEANLVAVGNGGSYGGGMYICQRARVNDGLFDISIASIGKFKLLMQFKRMYTATLLPHPNVPEYRSKKVRIEMKNHDDEPYLSQVDGEMLGPLSVTYETIKDGYEFMRPEVDEVAEAFKKEHGRYFYEYER</sequence>
<dbReference type="InterPro" id="IPR017438">
    <property type="entry name" value="ATP-NAD_kinase_N"/>
</dbReference>
<dbReference type="Gene3D" id="3.40.50.10330">
    <property type="entry name" value="Probable inorganic polyphosphate/atp-NAD kinase, domain 1"/>
    <property type="match status" value="1"/>
</dbReference>
<dbReference type="Pfam" id="PF00781">
    <property type="entry name" value="DAGK_cat"/>
    <property type="match status" value="1"/>
</dbReference>
<dbReference type="GO" id="GO:0005524">
    <property type="term" value="F:ATP binding"/>
    <property type="evidence" value="ECO:0007669"/>
    <property type="project" value="UniProtKB-KW"/>
</dbReference>
<dbReference type="SUPFAM" id="SSF111331">
    <property type="entry name" value="NAD kinase/diacylglycerol kinase-like"/>
    <property type="match status" value="1"/>
</dbReference>
<accession>A0A0F9KND8</accession>
<dbReference type="InterPro" id="IPR016064">
    <property type="entry name" value="NAD/diacylglycerol_kinase_sf"/>
</dbReference>
<dbReference type="InterPro" id="IPR045540">
    <property type="entry name" value="YegS/DAGK_C"/>
</dbReference>